<evidence type="ECO:0000313" key="1">
    <source>
        <dbReference type="EMBL" id="PJJ74266.1"/>
    </source>
</evidence>
<comment type="caution">
    <text evidence="1">The sequence shown here is derived from an EMBL/GenBank/DDBJ whole genome shotgun (WGS) entry which is preliminary data.</text>
</comment>
<gene>
    <name evidence="1" type="ORF">CLV28_1760</name>
</gene>
<dbReference type="AlphaFoldDB" id="A0A2M9CQR7"/>
<dbReference type="Pfam" id="PF12982">
    <property type="entry name" value="DUF3866"/>
    <property type="match status" value="1"/>
</dbReference>
<accession>A0A2M9CQR7</accession>
<reference evidence="1 2" key="1">
    <citation type="submission" date="2017-11" db="EMBL/GenBank/DDBJ databases">
        <title>Genomic Encyclopedia of Archaeal and Bacterial Type Strains, Phase II (KMG-II): From Individual Species to Whole Genera.</title>
        <authorList>
            <person name="Goeker M."/>
        </authorList>
    </citation>
    <scope>NUCLEOTIDE SEQUENCE [LARGE SCALE GENOMIC DNA]</scope>
    <source>
        <strain evidence="1 2">DSM 25478</strain>
    </source>
</reference>
<name>A0A2M9CQR7_9CELL</name>
<keyword evidence="2" id="KW-1185">Reference proteome</keyword>
<sequence length="410" mass="41687">MVSQGRTWQGAIELRVDLSHDTSAPPPVDPAVRAEVDAGARNEATAAPDAEEPARLPAQVRALAYTDLVGTPAVGDRVTLNVSALARGLGTGGYALVVATPDTLPADPPPGPGHLVKARYTPLQALVLGADEQESPHHAALADADDLHGMPVVVADLHSALPAIVAGARHAAARAGRPAPRIAYVMTDGGALPAAFSRTVATLRDAGWIEACITTGQTYGGDHEAVTVHTGLLTAHLVTHADLAVVAQGPGNLGTGTRWGYSGVATGEALNAAATLRGRGIGSLRVSGADARDRHLGISHHTLTAYGRVAHHGADIPVPRATADLTALAAWGEALETRVHRQAHDLVTAHGRHRLVTIDAGTDLLTALRATPGGLSTMGRDLDGDPAAFVAAAVAGAHAADLAGPPVPTA</sequence>
<dbReference type="Proteomes" id="UP000231693">
    <property type="component" value="Unassembled WGS sequence"/>
</dbReference>
<dbReference type="InterPro" id="IPR024479">
    <property type="entry name" value="DUF3866"/>
</dbReference>
<evidence type="ECO:0000313" key="2">
    <source>
        <dbReference type="Proteomes" id="UP000231693"/>
    </source>
</evidence>
<protein>
    <submittedName>
        <fullName evidence="1">Uncharacterized protein DUF3866</fullName>
    </submittedName>
</protein>
<dbReference type="EMBL" id="PGFE01000002">
    <property type="protein sequence ID" value="PJJ74266.1"/>
    <property type="molecule type" value="Genomic_DNA"/>
</dbReference>
<organism evidence="1 2">
    <name type="scientific">Sediminihabitans luteus</name>
    <dbReference type="NCBI Taxonomy" id="1138585"/>
    <lineage>
        <taxon>Bacteria</taxon>
        <taxon>Bacillati</taxon>
        <taxon>Actinomycetota</taxon>
        <taxon>Actinomycetes</taxon>
        <taxon>Micrococcales</taxon>
        <taxon>Cellulomonadaceae</taxon>
        <taxon>Sediminihabitans</taxon>
    </lineage>
</organism>
<proteinExistence type="predicted"/>